<dbReference type="PROSITE" id="PS51483">
    <property type="entry name" value="B5"/>
    <property type="match status" value="1"/>
</dbReference>
<proteinExistence type="predicted"/>
<keyword evidence="13" id="KW-1185">Reference proteome</keyword>
<evidence type="ECO:0000256" key="9">
    <source>
        <dbReference type="ARBA" id="ARBA00023146"/>
    </source>
</evidence>
<keyword evidence="7" id="KW-0460">Magnesium</keyword>
<evidence type="ECO:0000256" key="1">
    <source>
        <dbReference type="ARBA" id="ARBA00001946"/>
    </source>
</evidence>
<dbReference type="Gene3D" id="3.30.56.10">
    <property type="match status" value="2"/>
</dbReference>
<dbReference type="SUPFAM" id="SSF46955">
    <property type="entry name" value="Putative DNA-binding domain"/>
    <property type="match status" value="2"/>
</dbReference>
<dbReference type="Gene3D" id="3.30.930.10">
    <property type="entry name" value="Bira Bifunctional Protein, Domain 2"/>
    <property type="match status" value="1"/>
</dbReference>
<dbReference type="Proteomes" id="UP001238179">
    <property type="component" value="Chromosome"/>
</dbReference>
<dbReference type="GO" id="GO:0003723">
    <property type="term" value="F:RNA binding"/>
    <property type="evidence" value="ECO:0007669"/>
    <property type="project" value="InterPro"/>
</dbReference>
<dbReference type="InterPro" id="IPR045060">
    <property type="entry name" value="Phe-tRNA-ligase_IIc_bsu"/>
</dbReference>
<dbReference type="Pfam" id="PF03484">
    <property type="entry name" value="B5"/>
    <property type="match status" value="1"/>
</dbReference>
<organism evidence="12 13">
    <name type="scientific">Mesoterricola silvestris</name>
    <dbReference type="NCBI Taxonomy" id="2927979"/>
    <lineage>
        <taxon>Bacteria</taxon>
        <taxon>Pseudomonadati</taxon>
        <taxon>Acidobacteriota</taxon>
        <taxon>Holophagae</taxon>
        <taxon>Holophagales</taxon>
        <taxon>Holophagaceae</taxon>
        <taxon>Mesoterricola</taxon>
    </lineage>
</organism>
<gene>
    <name evidence="12" type="primary">pheT</name>
    <name evidence="12" type="ORF">METEAL_40360</name>
</gene>
<keyword evidence="6" id="KW-0067">ATP-binding</keyword>
<dbReference type="InterPro" id="IPR005146">
    <property type="entry name" value="B3/B4_tRNA-bd"/>
</dbReference>
<accession>A0AA48GNW1</accession>
<dbReference type="Gene3D" id="3.30.70.380">
    <property type="entry name" value="Ferrodoxin-fold anticodon-binding domain"/>
    <property type="match status" value="1"/>
</dbReference>
<feature type="domain" description="B5" evidence="11">
    <location>
        <begin position="286"/>
        <end position="361"/>
    </location>
</feature>
<dbReference type="PANTHER" id="PTHR10947">
    <property type="entry name" value="PHENYLALANYL-TRNA SYNTHETASE BETA CHAIN AND LEUCINE-RICH REPEAT-CONTAINING PROTEIN 47"/>
    <property type="match status" value="1"/>
</dbReference>
<dbReference type="InterPro" id="IPR005147">
    <property type="entry name" value="tRNA_synthase_B5-dom"/>
</dbReference>
<dbReference type="GO" id="GO:0000287">
    <property type="term" value="F:magnesium ion binding"/>
    <property type="evidence" value="ECO:0007669"/>
    <property type="project" value="InterPro"/>
</dbReference>
<keyword evidence="9" id="KW-0030">Aminoacyl-tRNA synthetase</keyword>
<evidence type="ECO:0000256" key="2">
    <source>
        <dbReference type="ARBA" id="ARBA00012814"/>
    </source>
</evidence>
<dbReference type="GO" id="GO:0004826">
    <property type="term" value="F:phenylalanine-tRNA ligase activity"/>
    <property type="evidence" value="ECO:0007669"/>
    <property type="project" value="UniProtKB-EC"/>
</dbReference>
<dbReference type="EC" id="6.1.1.20" evidence="2"/>
<evidence type="ECO:0000256" key="8">
    <source>
        <dbReference type="ARBA" id="ARBA00022917"/>
    </source>
</evidence>
<evidence type="ECO:0000256" key="7">
    <source>
        <dbReference type="ARBA" id="ARBA00022842"/>
    </source>
</evidence>
<dbReference type="InterPro" id="IPR005121">
    <property type="entry name" value="Fdx_antiC-bd"/>
</dbReference>
<dbReference type="InterPro" id="IPR036690">
    <property type="entry name" value="Fdx_antiC-bd_sf"/>
</dbReference>
<keyword evidence="8" id="KW-0648">Protein biosynthesis</keyword>
<dbReference type="GO" id="GO:0005524">
    <property type="term" value="F:ATP binding"/>
    <property type="evidence" value="ECO:0007669"/>
    <property type="project" value="UniProtKB-KW"/>
</dbReference>
<keyword evidence="4" id="KW-0479">Metal-binding</keyword>
<evidence type="ECO:0000256" key="3">
    <source>
        <dbReference type="ARBA" id="ARBA00022598"/>
    </source>
</evidence>
<feature type="domain" description="FDX-ACB" evidence="10">
    <location>
        <begin position="560"/>
        <end position="653"/>
    </location>
</feature>
<evidence type="ECO:0000313" key="12">
    <source>
        <dbReference type="EMBL" id="BDU74862.1"/>
    </source>
</evidence>
<evidence type="ECO:0000313" key="13">
    <source>
        <dbReference type="Proteomes" id="UP001238179"/>
    </source>
</evidence>
<sequence length="654" mass="69825">MLIELGALHQELPALAGTSTHDLCELLAGLGFPVDGVETVEGATVLDVDVTANRGDAQSHRGIARDLAAKLGAALTPLPAAGPAQGQPLLPIRLEAGDAGPFYATAVLDLGAPQGTPGPVKAFLGAMGAGAKDLPAVDASNELLHRYGHPSHAFDADRIQDFLEVRWAREGETLVTLDGVERKLTPRDLLIADGAGPVALAGVMGGEGTKVTAATRRVLLESAWFDPRTVRAMAHRHGLHTDASHRFGRGADPAMAEPARDLLARRLQDWAGATLRSAWSVGAPPPPKAPIELAWSMVDRVSGHPVDPERAGALLRALGCALEPIPGGARVTPPTWRHDLGLPEDLAEEVLRLLGYDGIPSALPPLESHPEPLAPGYLKRRKLASRLANLGFFQTVTLGFGDPLEEALGDAPARRALANPLGEDYSLMRGTLLRDLDKVARLNLEKGARDVRFFEIAPVFEARPGQPLKETWTLGLVWGGEMGGEDPLTPTRKLSGPEGRSHLQGVLRALGVAAADLAAFGRWEFTEAATGAVLGWHFEVPIDAIPDAGERVIPRFAPFSRFPTVERDLSLLVGLDQPYAALKAAMEEALAGTPLQDLRCVDVFRHKSLPQGRQAWLMRLRFQAMDRTLTGEEVETWVLSALDAAQALGAQLRG</sequence>
<dbReference type="AlphaFoldDB" id="A0AA48GNW1"/>
<dbReference type="SMART" id="SM00874">
    <property type="entry name" value="B5"/>
    <property type="match status" value="1"/>
</dbReference>
<reference evidence="13" key="1">
    <citation type="journal article" date="2023" name="Int. J. Syst. Evol. Microbiol.">
        <title>Mesoterricola silvestris gen. nov., sp. nov., Mesoterricola sediminis sp. nov., Geothrix oryzae sp. nov., Geothrix edaphica sp. nov., Geothrix rubra sp. nov., and Geothrix limicola sp. nov., six novel members of Acidobacteriota isolated from soils.</title>
        <authorList>
            <person name="Itoh H."/>
            <person name="Sugisawa Y."/>
            <person name="Mise K."/>
            <person name="Xu Z."/>
            <person name="Kuniyasu M."/>
            <person name="Ushijima N."/>
            <person name="Kawano K."/>
            <person name="Kobayashi E."/>
            <person name="Shiratori Y."/>
            <person name="Masuda Y."/>
            <person name="Senoo K."/>
        </authorList>
    </citation>
    <scope>NUCLEOTIDE SEQUENCE [LARGE SCALE GENOMIC DNA]</scope>
    <source>
        <strain evidence="13">W79</strain>
    </source>
</reference>
<dbReference type="SUPFAM" id="SSF56037">
    <property type="entry name" value="PheT/TilS domain"/>
    <property type="match status" value="1"/>
</dbReference>
<evidence type="ECO:0000256" key="6">
    <source>
        <dbReference type="ARBA" id="ARBA00022840"/>
    </source>
</evidence>
<comment type="cofactor">
    <cofactor evidence="1">
        <name>Mg(2+)</name>
        <dbReference type="ChEBI" id="CHEBI:18420"/>
    </cofactor>
</comment>
<dbReference type="PROSITE" id="PS51447">
    <property type="entry name" value="FDX_ACB"/>
    <property type="match status" value="1"/>
</dbReference>
<dbReference type="EMBL" id="AP027080">
    <property type="protein sequence ID" value="BDU74862.1"/>
    <property type="molecule type" value="Genomic_DNA"/>
</dbReference>
<evidence type="ECO:0000256" key="5">
    <source>
        <dbReference type="ARBA" id="ARBA00022741"/>
    </source>
</evidence>
<dbReference type="Pfam" id="PF03147">
    <property type="entry name" value="FDX-ACB"/>
    <property type="match status" value="1"/>
</dbReference>
<evidence type="ECO:0000259" key="10">
    <source>
        <dbReference type="PROSITE" id="PS51447"/>
    </source>
</evidence>
<name>A0AA48GNW1_9BACT</name>
<keyword evidence="5" id="KW-0547">Nucleotide-binding</keyword>
<dbReference type="GO" id="GO:0009328">
    <property type="term" value="C:phenylalanine-tRNA ligase complex"/>
    <property type="evidence" value="ECO:0007669"/>
    <property type="project" value="TreeGrafter"/>
</dbReference>
<dbReference type="InterPro" id="IPR020825">
    <property type="entry name" value="Phe-tRNA_synthase-like_B3/B4"/>
</dbReference>
<dbReference type="KEGG" id="msil:METEAL_40360"/>
<evidence type="ECO:0000256" key="4">
    <source>
        <dbReference type="ARBA" id="ARBA00022723"/>
    </source>
</evidence>
<dbReference type="SMART" id="SM00896">
    <property type="entry name" value="FDX-ACB"/>
    <property type="match status" value="1"/>
</dbReference>
<dbReference type="Gene3D" id="3.50.40.10">
    <property type="entry name" value="Phenylalanyl-trna Synthetase, Chain B, domain 3"/>
    <property type="match status" value="1"/>
</dbReference>
<dbReference type="InterPro" id="IPR041616">
    <property type="entry name" value="PheRS_beta_core"/>
</dbReference>
<dbReference type="Pfam" id="PF17759">
    <property type="entry name" value="tRNA_synthFbeta"/>
    <property type="match status" value="1"/>
</dbReference>
<dbReference type="PANTHER" id="PTHR10947:SF0">
    <property type="entry name" value="PHENYLALANINE--TRNA LIGASE BETA SUBUNIT"/>
    <property type="match status" value="1"/>
</dbReference>
<dbReference type="RefSeq" id="WP_316413536.1">
    <property type="nucleotide sequence ID" value="NZ_AP027080.1"/>
</dbReference>
<keyword evidence="3 12" id="KW-0436">Ligase</keyword>
<dbReference type="Pfam" id="PF03483">
    <property type="entry name" value="B3_4"/>
    <property type="match status" value="1"/>
</dbReference>
<dbReference type="GO" id="GO:0006432">
    <property type="term" value="P:phenylalanyl-tRNA aminoacylation"/>
    <property type="evidence" value="ECO:0007669"/>
    <property type="project" value="InterPro"/>
</dbReference>
<dbReference type="SUPFAM" id="SSF54991">
    <property type="entry name" value="Anticodon-binding domain of PheRS"/>
    <property type="match status" value="1"/>
</dbReference>
<dbReference type="InterPro" id="IPR009061">
    <property type="entry name" value="DNA-bd_dom_put_sf"/>
</dbReference>
<evidence type="ECO:0000259" key="11">
    <source>
        <dbReference type="PROSITE" id="PS51483"/>
    </source>
</evidence>
<protein>
    <recommendedName>
        <fullName evidence="2">phenylalanine--tRNA ligase</fullName>
        <ecNumber evidence="2">6.1.1.20</ecNumber>
    </recommendedName>
</protein>
<dbReference type="SUPFAM" id="SSF55681">
    <property type="entry name" value="Class II aaRS and biotin synthetases"/>
    <property type="match status" value="1"/>
</dbReference>
<dbReference type="SMART" id="SM00873">
    <property type="entry name" value="B3_4"/>
    <property type="match status" value="1"/>
</dbReference>
<dbReference type="InterPro" id="IPR045864">
    <property type="entry name" value="aa-tRNA-synth_II/BPL/LPL"/>
</dbReference>